<organism evidence="2 3">
    <name type="scientific">Thermogemmatispora tikiterensis</name>
    <dbReference type="NCBI Taxonomy" id="1825093"/>
    <lineage>
        <taxon>Bacteria</taxon>
        <taxon>Bacillati</taxon>
        <taxon>Chloroflexota</taxon>
        <taxon>Ktedonobacteria</taxon>
        <taxon>Thermogemmatisporales</taxon>
        <taxon>Thermogemmatisporaceae</taxon>
        <taxon>Thermogemmatispora</taxon>
    </lineage>
</organism>
<keyword evidence="1" id="KW-0812">Transmembrane</keyword>
<dbReference type="AlphaFoldDB" id="A0A328VDR2"/>
<evidence type="ECO:0000256" key="1">
    <source>
        <dbReference type="SAM" id="Phobius"/>
    </source>
</evidence>
<protein>
    <recommendedName>
        <fullName evidence="4">GH26 domain-containing protein</fullName>
    </recommendedName>
</protein>
<keyword evidence="3" id="KW-1185">Reference proteome</keyword>
<accession>A0A328VDR2</accession>
<gene>
    <name evidence="2" type="ORF">A4R35_05635</name>
</gene>
<reference evidence="2 3" key="1">
    <citation type="submission" date="2016-08" db="EMBL/GenBank/DDBJ databases">
        <title>Analysis of Carbohydrate Active Enzymes in Thermogemmatispora T81 Reveals Carbohydrate Degradation Ability.</title>
        <authorList>
            <person name="Tomazini A."/>
            <person name="Lal S."/>
            <person name="Stott M."/>
            <person name="Henrissat B."/>
            <person name="Polikarpov I."/>
            <person name="Sparling R."/>
            <person name="Levin D.B."/>
        </authorList>
    </citation>
    <scope>NUCLEOTIDE SEQUENCE [LARGE SCALE GENOMIC DNA]</scope>
    <source>
        <strain evidence="2 3">T81</strain>
    </source>
</reference>
<evidence type="ECO:0008006" key="4">
    <source>
        <dbReference type="Google" id="ProtNLM"/>
    </source>
</evidence>
<dbReference type="Proteomes" id="UP000248706">
    <property type="component" value="Unassembled WGS sequence"/>
</dbReference>
<comment type="caution">
    <text evidence="2">The sequence shown here is derived from an EMBL/GenBank/DDBJ whole genome shotgun (WGS) entry which is preliminary data.</text>
</comment>
<evidence type="ECO:0000313" key="3">
    <source>
        <dbReference type="Proteomes" id="UP000248706"/>
    </source>
</evidence>
<dbReference type="OrthoDB" id="139972at2"/>
<sequence>MKQVYHWQKRAFLLLSVSVIVILVGAGWLLHPWWVITNSPLVSQLTISSPRFSGSSGQESRFKDLRLIGGFTVGTPAEVAEAAALGMRVVFEYGNPPSPESELGQALQAAHMQVIDGYISSYLQYYECHRTKTVKPPPPGAHPYCGRDSVPIPSEEALLQLVRRHLEETRSNPLILGYWVLDDWVLWDPGSARELLIKFHDLIQQYTPQRPAICGFGASPPSGFDTGWHDAVAANFTPEGCDMIGLYIFTVLQAKEDASASRYDWSMRSTLNAMFASLQKRGWNYTQTPLIGIAQAFGGPSTRPGLSWPLPSTADIVQQSQSFCQHGATGIAYYGWDANLYSPQTQTPANNRAIQEGIRQGIAACQHIWSTAEQGTPQAMD</sequence>
<dbReference type="RefSeq" id="WP_112427387.1">
    <property type="nucleotide sequence ID" value="NZ_MCIF01000002.1"/>
</dbReference>
<dbReference type="EMBL" id="MCIF01000002">
    <property type="protein sequence ID" value="RAQ95009.1"/>
    <property type="molecule type" value="Genomic_DNA"/>
</dbReference>
<evidence type="ECO:0000313" key="2">
    <source>
        <dbReference type="EMBL" id="RAQ95009.1"/>
    </source>
</evidence>
<dbReference type="Gene3D" id="3.20.20.80">
    <property type="entry name" value="Glycosidases"/>
    <property type="match status" value="1"/>
</dbReference>
<proteinExistence type="predicted"/>
<keyword evidence="1" id="KW-0472">Membrane</keyword>
<feature type="transmembrane region" description="Helical" evidence="1">
    <location>
        <begin position="12"/>
        <end position="34"/>
    </location>
</feature>
<keyword evidence="1" id="KW-1133">Transmembrane helix</keyword>
<name>A0A328VDR2_9CHLR</name>